<dbReference type="AlphaFoldDB" id="A0AAD2GXD7"/>
<dbReference type="EMBL" id="CAVNYO010000081">
    <property type="protein sequence ID" value="CAK5265102.1"/>
    <property type="molecule type" value="Genomic_DNA"/>
</dbReference>
<organism evidence="1 2">
    <name type="scientific">Mycena citricolor</name>
    <dbReference type="NCBI Taxonomy" id="2018698"/>
    <lineage>
        <taxon>Eukaryota</taxon>
        <taxon>Fungi</taxon>
        <taxon>Dikarya</taxon>
        <taxon>Basidiomycota</taxon>
        <taxon>Agaricomycotina</taxon>
        <taxon>Agaricomycetes</taxon>
        <taxon>Agaricomycetidae</taxon>
        <taxon>Agaricales</taxon>
        <taxon>Marasmiineae</taxon>
        <taxon>Mycenaceae</taxon>
        <taxon>Mycena</taxon>
    </lineage>
</organism>
<name>A0AAD2GXD7_9AGAR</name>
<accession>A0AAD2GXD7</accession>
<evidence type="ECO:0000313" key="2">
    <source>
        <dbReference type="Proteomes" id="UP001295794"/>
    </source>
</evidence>
<reference evidence="1" key="1">
    <citation type="submission" date="2023-11" db="EMBL/GenBank/DDBJ databases">
        <authorList>
            <person name="De Vega J J."/>
            <person name="De Vega J J."/>
        </authorList>
    </citation>
    <scope>NUCLEOTIDE SEQUENCE</scope>
</reference>
<keyword evidence="2" id="KW-1185">Reference proteome</keyword>
<comment type="caution">
    <text evidence="1">The sequence shown here is derived from an EMBL/GenBank/DDBJ whole genome shotgun (WGS) entry which is preliminary data.</text>
</comment>
<dbReference type="Proteomes" id="UP001295794">
    <property type="component" value="Unassembled WGS sequence"/>
</dbReference>
<protein>
    <submittedName>
        <fullName evidence="1">Uncharacterized protein</fullName>
    </submittedName>
</protein>
<gene>
    <name evidence="1" type="ORF">MYCIT1_LOCUS5837</name>
</gene>
<evidence type="ECO:0000313" key="1">
    <source>
        <dbReference type="EMBL" id="CAK5265102.1"/>
    </source>
</evidence>
<proteinExistence type="predicted"/>
<sequence>MLLRLTSQDLFNTTLVDNATSQPSFHLSTTIVAGPSKGPVRRRTEIHDASGDIVGTIDWEGRVPQHIVLLDEAVGGLVDLFAAKTIAIIPRELSLSTRFDTEFVWTATPEEVFLLDIDSGNRMAELHPPRPSLPSLTFPLRTAKLKQSSLGSSVTSLSATSTSADSTLLPRGTPFVSLTSHPHGLASDVELLVSLLMLDILRRGRFQLPAYRFGPPSPWREVWSRISRPRRNTV</sequence>